<reference evidence="1 2" key="2">
    <citation type="journal article" date="2012" name="PLoS Pathog.">
        <title>Diverse lifestyles and strategies of plant pathogenesis encoded in the genomes of eighteen Dothideomycetes fungi.</title>
        <authorList>
            <person name="Ohm R.A."/>
            <person name="Feau N."/>
            <person name="Henrissat B."/>
            <person name="Schoch C.L."/>
            <person name="Horwitz B.A."/>
            <person name="Barry K.W."/>
            <person name="Condon B.J."/>
            <person name="Copeland A.C."/>
            <person name="Dhillon B."/>
            <person name="Glaser F."/>
            <person name="Hesse C.N."/>
            <person name="Kosti I."/>
            <person name="LaButti K."/>
            <person name="Lindquist E.A."/>
            <person name="Lucas S."/>
            <person name="Salamov A.A."/>
            <person name="Bradshaw R.E."/>
            <person name="Ciuffetti L."/>
            <person name="Hamelin R.C."/>
            <person name="Kema G.H.J."/>
            <person name="Lawrence C."/>
            <person name="Scott J.A."/>
            <person name="Spatafora J.W."/>
            <person name="Turgeon B.G."/>
            <person name="de Wit P.J.G.M."/>
            <person name="Zhong S."/>
            <person name="Goodwin S.B."/>
            <person name="Grigoriev I.V."/>
        </authorList>
    </citation>
    <scope>NUCLEOTIDE SEQUENCE [LARGE SCALE GENOMIC DNA]</scope>
    <source>
        <strain evidence="2">NZE10 / CBS 128990</strain>
    </source>
</reference>
<gene>
    <name evidence="1" type="ORF">DOTSEDRAFT_73460</name>
</gene>
<accession>N1PKJ9</accession>
<protein>
    <submittedName>
        <fullName evidence="1">Uncharacterized protein</fullName>
    </submittedName>
</protein>
<evidence type="ECO:0000313" key="1">
    <source>
        <dbReference type="EMBL" id="EME42629.1"/>
    </source>
</evidence>
<evidence type="ECO:0000313" key="2">
    <source>
        <dbReference type="Proteomes" id="UP000016933"/>
    </source>
</evidence>
<reference evidence="2" key="1">
    <citation type="journal article" date="2012" name="PLoS Genet.">
        <title>The genomes of the fungal plant pathogens Cladosporium fulvum and Dothistroma septosporum reveal adaptation to different hosts and lifestyles but also signatures of common ancestry.</title>
        <authorList>
            <person name="de Wit P.J.G.M."/>
            <person name="van der Burgt A."/>
            <person name="Oekmen B."/>
            <person name="Stergiopoulos I."/>
            <person name="Abd-Elsalam K.A."/>
            <person name="Aerts A.L."/>
            <person name="Bahkali A.H."/>
            <person name="Beenen H.G."/>
            <person name="Chettri P."/>
            <person name="Cox M.P."/>
            <person name="Datema E."/>
            <person name="de Vries R.P."/>
            <person name="Dhillon B."/>
            <person name="Ganley A.R."/>
            <person name="Griffiths S.A."/>
            <person name="Guo Y."/>
            <person name="Hamelin R.C."/>
            <person name="Henrissat B."/>
            <person name="Kabir M.S."/>
            <person name="Jashni M.K."/>
            <person name="Kema G."/>
            <person name="Klaubauf S."/>
            <person name="Lapidus A."/>
            <person name="Levasseur A."/>
            <person name="Lindquist E."/>
            <person name="Mehrabi R."/>
            <person name="Ohm R.A."/>
            <person name="Owen T.J."/>
            <person name="Salamov A."/>
            <person name="Schwelm A."/>
            <person name="Schijlen E."/>
            <person name="Sun H."/>
            <person name="van den Burg H.A."/>
            <person name="van Ham R.C.H.J."/>
            <person name="Zhang S."/>
            <person name="Goodwin S.B."/>
            <person name="Grigoriev I.V."/>
            <person name="Collemare J."/>
            <person name="Bradshaw R.E."/>
        </authorList>
    </citation>
    <scope>NUCLEOTIDE SEQUENCE [LARGE SCALE GENOMIC DNA]</scope>
    <source>
        <strain evidence="2">NZE10 / CBS 128990</strain>
    </source>
</reference>
<proteinExistence type="predicted"/>
<sequence>MTWSRAPSLTVRKLPLPSANWSASTKRVCHVSHDTSHTSVDSAPLASLRPWKVDQTERNVITSGQRAVYGEIVPDATWVHGLLKITVEFEDESQGLRSIFHNEDKTRSKLWQ</sequence>
<organism evidence="1 2">
    <name type="scientific">Dothistroma septosporum (strain NZE10 / CBS 128990)</name>
    <name type="common">Red band needle blight fungus</name>
    <name type="synonym">Mycosphaerella pini</name>
    <dbReference type="NCBI Taxonomy" id="675120"/>
    <lineage>
        <taxon>Eukaryota</taxon>
        <taxon>Fungi</taxon>
        <taxon>Dikarya</taxon>
        <taxon>Ascomycota</taxon>
        <taxon>Pezizomycotina</taxon>
        <taxon>Dothideomycetes</taxon>
        <taxon>Dothideomycetidae</taxon>
        <taxon>Mycosphaerellales</taxon>
        <taxon>Mycosphaerellaceae</taxon>
        <taxon>Dothistroma</taxon>
    </lineage>
</organism>
<dbReference type="Proteomes" id="UP000016933">
    <property type="component" value="Unassembled WGS sequence"/>
</dbReference>
<dbReference type="HOGENOM" id="CLU_2145801_0_0_1"/>
<dbReference type="EMBL" id="KB446541">
    <property type="protein sequence ID" value="EME42629.1"/>
    <property type="molecule type" value="Genomic_DNA"/>
</dbReference>
<keyword evidence="2" id="KW-1185">Reference proteome</keyword>
<dbReference type="AlphaFoldDB" id="N1PKJ9"/>
<name>N1PKJ9_DOTSN</name>